<keyword evidence="2" id="KW-1185">Reference proteome</keyword>
<dbReference type="Proteomes" id="UP001139031">
    <property type="component" value="Unassembled WGS sequence"/>
</dbReference>
<comment type="caution">
    <text evidence="1">The sequence shown here is derived from an EMBL/GenBank/DDBJ whole genome shotgun (WGS) entry which is preliminary data.</text>
</comment>
<evidence type="ECO:0000313" key="1">
    <source>
        <dbReference type="EMBL" id="MBZ5711787.1"/>
    </source>
</evidence>
<evidence type="ECO:0000313" key="2">
    <source>
        <dbReference type="Proteomes" id="UP001139031"/>
    </source>
</evidence>
<proteinExistence type="predicted"/>
<organism evidence="1 2">
    <name type="scientific">Nannocystis pusilla</name>
    <dbReference type="NCBI Taxonomy" id="889268"/>
    <lineage>
        <taxon>Bacteria</taxon>
        <taxon>Pseudomonadati</taxon>
        <taxon>Myxococcota</taxon>
        <taxon>Polyangia</taxon>
        <taxon>Nannocystales</taxon>
        <taxon>Nannocystaceae</taxon>
        <taxon>Nannocystis</taxon>
    </lineage>
</organism>
<gene>
    <name evidence="1" type="ORF">K7C98_21300</name>
</gene>
<protein>
    <submittedName>
        <fullName evidence="1">Uncharacterized protein</fullName>
    </submittedName>
</protein>
<accession>A0ABS7TU68</accession>
<reference evidence="1" key="1">
    <citation type="submission" date="2021-08" db="EMBL/GenBank/DDBJ databases">
        <authorList>
            <person name="Stevens D.C."/>
        </authorList>
    </citation>
    <scope>NUCLEOTIDE SEQUENCE</scope>
    <source>
        <strain evidence="1">DSM 53165</strain>
    </source>
</reference>
<dbReference type="EMBL" id="JAIRAU010000027">
    <property type="protein sequence ID" value="MBZ5711787.1"/>
    <property type="molecule type" value="Genomic_DNA"/>
</dbReference>
<dbReference type="RefSeq" id="WP_224193548.1">
    <property type="nucleotide sequence ID" value="NZ_JAIRAU010000027.1"/>
</dbReference>
<name>A0ABS7TU68_9BACT</name>
<sequence length="116" mass="11569">MLDGVCAQAEGFKDPSQGHDVRMACDELGQIEGMNSWTATVTSASGLSGVTSGSRCTVSVTTDDGRCRANVQCESHAVYAGGNPCAGAGASLSGGESMTTASDGDAAITIDTATRS</sequence>